<keyword evidence="1" id="KW-0812">Transmembrane</keyword>
<evidence type="ECO:0000256" key="1">
    <source>
        <dbReference type="SAM" id="Phobius"/>
    </source>
</evidence>
<evidence type="ECO:0000313" key="3">
    <source>
        <dbReference type="Proteomes" id="UP000566819"/>
    </source>
</evidence>
<protein>
    <submittedName>
        <fullName evidence="2">Uncharacterized protein</fullName>
    </submittedName>
</protein>
<feature type="transmembrane region" description="Helical" evidence="1">
    <location>
        <begin position="305"/>
        <end position="328"/>
    </location>
</feature>
<dbReference type="OrthoDB" id="3517272at2759"/>
<name>A0A8H4RBD5_9HELO</name>
<organism evidence="2 3">
    <name type="scientific">Cudoniella acicularis</name>
    <dbReference type="NCBI Taxonomy" id="354080"/>
    <lineage>
        <taxon>Eukaryota</taxon>
        <taxon>Fungi</taxon>
        <taxon>Dikarya</taxon>
        <taxon>Ascomycota</taxon>
        <taxon>Pezizomycotina</taxon>
        <taxon>Leotiomycetes</taxon>
        <taxon>Helotiales</taxon>
        <taxon>Tricladiaceae</taxon>
        <taxon>Cudoniella</taxon>
    </lineage>
</organism>
<feature type="transmembrane region" description="Helical" evidence="1">
    <location>
        <begin position="208"/>
        <end position="228"/>
    </location>
</feature>
<evidence type="ECO:0000313" key="2">
    <source>
        <dbReference type="EMBL" id="KAF4625705.1"/>
    </source>
</evidence>
<reference evidence="2 3" key="1">
    <citation type="submission" date="2020-03" db="EMBL/GenBank/DDBJ databases">
        <title>Draft Genome Sequence of Cudoniella acicularis.</title>
        <authorList>
            <person name="Buettner E."/>
            <person name="Kellner H."/>
        </authorList>
    </citation>
    <scope>NUCLEOTIDE SEQUENCE [LARGE SCALE GENOMIC DNA]</scope>
    <source>
        <strain evidence="2 3">DSM 108380</strain>
    </source>
</reference>
<comment type="caution">
    <text evidence="2">The sequence shown here is derived from an EMBL/GenBank/DDBJ whole genome shotgun (WGS) entry which is preliminary data.</text>
</comment>
<sequence length="381" mass="42371">MSSTTLTLLHGQLNSSHTSNITAIYTPSNLPTPWPLVIASCVVSLIICCYGTKGALSILSSLSLENRPRSTKALWKRTAPRRRESHICETELHTLHTDDAPPEYTIVVKDVESPPQEILPSVNPDDITPMVVEPDYTSRWDKTPRSKLIFIVIIIYCTFRAATATAVTLQSYLTHNTSVAAPCLLFFALVSTQFILTNLSLPRLMRLLLTLDVLLLFLAFLATSFIPYTKNGDNLPFYAHITTLGGNCPVYASDCYNQAPHWSTFGCGKWTPLQDVDGDDDARPGNGYYPPYASKDDFNYYSNPIHIIESIIIVFGSIWLLSVVFQLWEARHLFRGSHAPRPGRSANAMYGLMIIFVEIDSKSEAEEAGIQASGRALTDFE</sequence>
<keyword evidence="3" id="KW-1185">Reference proteome</keyword>
<feature type="transmembrane region" description="Helical" evidence="1">
    <location>
        <begin position="36"/>
        <end position="59"/>
    </location>
</feature>
<feature type="transmembrane region" description="Helical" evidence="1">
    <location>
        <begin position="179"/>
        <end position="196"/>
    </location>
</feature>
<keyword evidence="1" id="KW-1133">Transmembrane helix</keyword>
<dbReference type="AlphaFoldDB" id="A0A8H4RBD5"/>
<keyword evidence="1" id="KW-0472">Membrane</keyword>
<dbReference type="EMBL" id="JAAMPI010001314">
    <property type="protein sequence ID" value="KAF4625705.1"/>
    <property type="molecule type" value="Genomic_DNA"/>
</dbReference>
<dbReference type="Proteomes" id="UP000566819">
    <property type="component" value="Unassembled WGS sequence"/>
</dbReference>
<proteinExistence type="predicted"/>
<gene>
    <name evidence="2" type="ORF">G7Y89_g12460</name>
</gene>
<accession>A0A8H4RBD5</accession>
<feature type="transmembrane region" description="Helical" evidence="1">
    <location>
        <begin position="148"/>
        <end position="173"/>
    </location>
</feature>